<dbReference type="SMART" id="SM00256">
    <property type="entry name" value="FBOX"/>
    <property type="match status" value="1"/>
</dbReference>
<gene>
    <name evidence="3" type="ORF">Bca52824_096268</name>
</gene>
<dbReference type="PANTHER" id="PTHR31672:SF13">
    <property type="entry name" value="F-BOX PROTEIN CPR30-LIKE"/>
    <property type="match status" value="1"/>
</dbReference>
<dbReference type="SUPFAM" id="SSF81383">
    <property type="entry name" value="F-box domain"/>
    <property type="match status" value="1"/>
</dbReference>
<dbReference type="NCBIfam" id="TIGR01640">
    <property type="entry name" value="F_box_assoc_1"/>
    <property type="match status" value="1"/>
</dbReference>
<protein>
    <recommendedName>
        <fullName evidence="2">F-box domain-containing protein</fullName>
    </recommendedName>
</protein>
<dbReference type="CDD" id="cd22157">
    <property type="entry name" value="F-box_AtFBW1-like"/>
    <property type="match status" value="1"/>
</dbReference>
<dbReference type="Pfam" id="PF07734">
    <property type="entry name" value="FBA_1"/>
    <property type="match status" value="1"/>
</dbReference>
<evidence type="ECO:0000313" key="4">
    <source>
        <dbReference type="Proteomes" id="UP000886595"/>
    </source>
</evidence>
<dbReference type="AlphaFoldDB" id="A0A8X7NYP5"/>
<name>A0A8X7NYP5_BRACI</name>
<comment type="caution">
    <text evidence="3">The sequence shown here is derived from an EMBL/GenBank/DDBJ whole genome shotgun (WGS) entry which is preliminary data.</text>
</comment>
<keyword evidence="4" id="KW-1185">Reference proteome</keyword>
<evidence type="ECO:0000259" key="2">
    <source>
        <dbReference type="PROSITE" id="PS50181"/>
    </source>
</evidence>
<dbReference type="InterPro" id="IPR006527">
    <property type="entry name" value="F-box-assoc_dom_typ1"/>
</dbReference>
<dbReference type="PANTHER" id="PTHR31672">
    <property type="entry name" value="BNACNNG10540D PROTEIN"/>
    <property type="match status" value="1"/>
</dbReference>
<dbReference type="InterPro" id="IPR036047">
    <property type="entry name" value="F-box-like_dom_sf"/>
</dbReference>
<dbReference type="Pfam" id="PF00646">
    <property type="entry name" value="F-box"/>
    <property type="match status" value="1"/>
</dbReference>
<reference evidence="3 4" key="1">
    <citation type="submission" date="2020-02" db="EMBL/GenBank/DDBJ databases">
        <authorList>
            <person name="Ma Q."/>
            <person name="Huang Y."/>
            <person name="Song X."/>
            <person name="Pei D."/>
        </authorList>
    </citation>
    <scope>NUCLEOTIDE SEQUENCE [LARGE SCALE GENOMIC DNA]</scope>
    <source>
        <strain evidence="3">Sxm20200214</strain>
        <tissue evidence="3">Leaf</tissue>
    </source>
</reference>
<feature type="domain" description="F-box" evidence="2">
    <location>
        <begin position="1"/>
        <end position="47"/>
    </location>
</feature>
<organism evidence="3 4">
    <name type="scientific">Brassica carinata</name>
    <name type="common">Ethiopian mustard</name>
    <name type="synonym">Abyssinian cabbage</name>
    <dbReference type="NCBI Taxonomy" id="52824"/>
    <lineage>
        <taxon>Eukaryota</taxon>
        <taxon>Viridiplantae</taxon>
        <taxon>Streptophyta</taxon>
        <taxon>Embryophyta</taxon>
        <taxon>Tracheophyta</taxon>
        <taxon>Spermatophyta</taxon>
        <taxon>Magnoliopsida</taxon>
        <taxon>eudicotyledons</taxon>
        <taxon>Gunneridae</taxon>
        <taxon>Pentapetalae</taxon>
        <taxon>rosids</taxon>
        <taxon>malvids</taxon>
        <taxon>Brassicales</taxon>
        <taxon>Brassicaceae</taxon>
        <taxon>Brassiceae</taxon>
        <taxon>Brassica</taxon>
    </lineage>
</organism>
<sequence length="377" mass="43217">MANHDKLPWDLIEEILSCVPPESLVRFRTVSKQWNALLSAKTFIKKHKTKMTYRFILATRSKIYSVRVNPNIEVRDLTSDIPALESQLPLTRRLIDCDGLLLCDMGKRAMVSNPWLRQTRWVEHEGNHRSFEFSGIGYDDDNRYKTLGTHWTELDPTKTFWKTLDLSSDAWKEQSGVMEPSGTTSSSTTEEGTRVTIHSTSGVSLNGTWYRVGSYEKTKYSFFIVNFDFTKETFNHFVICHGIYGRSVSLLKQSHLTKKIQIWVTKNKIDHKQDGRYVEWMNFMEVSIPNMPDLIQPSYFINDKRLVVCSSDNDGRAWIYVLGNNNLISKTKIDLVVDSWASHCSFIPSLVSVPGGKRRSGMTSLVSLHSPSCLVLE</sequence>
<dbReference type="InterPro" id="IPR001810">
    <property type="entry name" value="F-box_dom"/>
</dbReference>
<dbReference type="InterPro" id="IPR050796">
    <property type="entry name" value="SCF_F-box_component"/>
</dbReference>
<evidence type="ECO:0000313" key="3">
    <source>
        <dbReference type="EMBL" id="KAG2241886.1"/>
    </source>
</evidence>
<dbReference type="Gene3D" id="1.20.1280.50">
    <property type="match status" value="1"/>
</dbReference>
<dbReference type="InterPro" id="IPR017451">
    <property type="entry name" value="F-box-assoc_interact_dom"/>
</dbReference>
<dbReference type="PROSITE" id="PS50181">
    <property type="entry name" value="FBOX"/>
    <property type="match status" value="1"/>
</dbReference>
<evidence type="ECO:0000256" key="1">
    <source>
        <dbReference type="SAM" id="MobiDB-lite"/>
    </source>
</evidence>
<feature type="compositionally biased region" description="Low complexity" evidence="1">
    <location>
        <begin position="181"/>
        <end position="190"/>
    </location>
</feature>
<dbReference type="EMBL" id="JAAMPC010000768">
    <property type="protein sequence ID" value="KAG2241886.1"/>
    <property type="molecule type" value="Genomic_DNA"/>
</dbReference>
<accession>A0A8X7NYP5</accession>
<feature type="region of interest" description="Disordered" evidence="1">
    <location>
        <begin position="174"/>
        <end position="195"/>
    </location>
</feature>
<dbReference type="Proteomes" id="UP000886595">
    <property type="component" value="Unassembled WGS sequence"/>
</dbReference>
<proteinExistence type="predicted"/>
<dbReference type="OrthoDB" id="1022060at2759"/>